<dbReference type="Gene3D" id="3.40.47.10">
    <property type="match status" value="2"/>
</dbReference>
<comment type="similarity">
    <text evidence="1">Belongs to the thiolase-like superfamily. Chalcone/stilbene synthases family.</text>
</comment>
<gene>
    <name evidence="6" type="ORF">ACFO4N_08885</name>
</gene>
<keyword evidence="3" id="KW-0012">Acyltransferase</keyword>
<dbReference type="InterPro" id="IPR016039">
    <property type="entry name" value="Thiolase-like"/>
</dbReference>
<dbReference type="InterPro" id="IPR012328">
    <property type="entry name" value="Chalcone/stilbene_synt_C"/>
</dbReference>
<accession>A0ABV9GNP3</accession>
<dbReference type="Pfam" id="PF02797">
    <property type="entry name" value="Chal_sti_synt_C"/>
    <property type="match status" value="1"/>
</dbReference>
<evidence type="ECO:0000313" key="7">
    <source>
        <dbReference type="Proteomes" id="UP001596022"/>
    </source>
</evidence>
<dbReference type="InterPro" id="IPR001099">
    <property type="entry name" value="Chalcone/stilbene_synt_N"/>
</dbReference>
<dbReference type="EMBL" id="JBHSFW010000003">
    <property type="protein sequence ID" value="MFC4618852.1"/>
    <property type="molecule type" value="Genomic_DNA"/>
</dbReference>
<dbReference type="Proteomes" id="UP001596022">
    <property type="component" value="Unassembled WGS sequence"/>
</dbReference>
<dbReference type="Pfam" id="PF00195">
    <property type="entry name" value="Chal_sti_synt_N"/>
    <property type="match status" value="1"/>
</dbReference>
<evidence type="ECO:0000259" key="5">
    <source>
        <dbReference type="Pfam" id="PF02797"/>
    </source>
</evidence>
<feature type="domain" description="Chalcone/stilbene synthase N-terminal" evidence="4">
    <location>
        <begin position="68"/>
        <end position="206"/>
    </location>
</feature>
<evidence type="ECO:0000313" key="6">
    <source>
        <dbReference type="EMBL" id="MFC4618852.1"/>
    </source>
</evidence>
<dbReference type="RefSeq" id="WP_376845953.1">
    <property type="nucleotide sequence ID" value="NZ_JBHSFW010000003.1"/>
</dbReference>
<reference evidence="7" key="1">
    <citation type="journal article" date="2019" name="Int. J. Syst. Evol. Microbiol.">
        <title>The Global Catalogue of Microorganisms (GCM) 10K type strain sequencing project: providing services to taxonomists for standard genome sequencing and annotation.</title>
        <authorList>
            <consortium name="The Broad Institute Genomics Platform"/>
            <consortium name="The Broad Institute Genome Sequencing Center for Infectious Disease"/>
            <person name="Wu L."/>
            <person name="Ma J."/>
        </authorList>
    </citation>
    <scope>NUCLEOTIDE SEQUENCE [LARGE SCALE GENOMIC DNA]</scope>
    <source>
        <strain evidence="7">CGMCC 1.16306</strain>
    </source>
</reference>
<dbReference type="SUPFAM" id="SSF53901">
    <property type="entry name" value="Thiolase-like"/>
    <property type="match status" value="2"/>
</dbReference>
<comment type="caution">
    <text evidence="6">The sequence shown here is derived from an EMBL/GenBank/DDBJ whole genome shotgun (WGS) entry which is preliminary data.</text>
</comment>
<dbReference type="PIRSF" id="PIRSF000451">
    <property type="entry name" value="PKS_III"/>
    <property type="match status" value="1"/>
</dbReference>
<dbReference type="InterPro" id="IPR011141">
    <property type="entry name" value="Polyketide_synthase_type-III"/>
</dbReference>
<dbReference type="PANTHER" id="PTHR11877">
    <property type="entry name" value="HYDROXYMETHYLGLUTARYL-COA SYNTHASE"/>
    <property type="match status" value="1"/>
</dbReference>
<dbReference type="PANTHER" id="PTHR11877:SF99">
    <property type="entry name" value="1,3,6,8-TETRAHYDROXYNAPHTHALENE SYNTHASE"/>
    <property type="match status" value="1"/>
</dbReference>
<evidence type="ECO:0000259" key="4">
    <source>
        <dbReference type="Pfam" id="PF00195"/>
    </source>
</evidence>
<proteinExistence type="inferred from homology"/>
<name>A0ABV9GNP3_9BACL</name>
<sequence length="365" mass="40401">MPHILSIGTSNPPYEVGQNEAMAFARELFKHDYKDIDRLLTVFQTGQIERRFFSAPLTWFSKPRGFQEKNDLYCQIALDIGSQAIARCLNNNSFFSEPVPAKEIDAFIFITSTGLSTPSLDATIMNRMGFARHTRRIPIWGLGCAGGTAGLARADDFCRAYPDSAVLVLSIELCSLTFQYSDRSKSNLVGTSLFADGAACALVTGDQSPLLKKTRKESSPYIMGSESTLMPDSEDVMGWDVRDEGLYVVFSKSIPAVVSEWFKPVAEDFLKKFNLEARELANFIAHPGGKKVLDAFQTALELPDYLMTDAAEILRLFGNMSSPTVLYVLDRAMAQEKKLGEYGLAVSLGPGFTSELLLMEWRALS</sequence>
<feature type="domain" description="Chalcone/stilbene synthase C-terminal" evidence="5">
    <location>
        <begin position="226"/>
        <end position="359"/>
    </location>
</feature>
<evidence type="ECO:0000256" key="1">
    <source>
        <dbReference type="ARBA" id="ARBA00005531"/>
    </source>
</evidence>
<keyword evidence="7" id="KW-1185">Reference proteome</keyword>
<dbReference type="CDD" id="cd00831">
    <property type="entry name" value="CHS_like"/>
    <property type="match status" value="1"/>
</dbReference>
<organism evidence="6 7">
    <name type="scientific">Camelliibacillus cellulosilyticus</name>
    <dbReference type="NCBI Taxonomy" id="2174486"/>
    <lineage>
        <taxon>Bacteria</taxon>
        <taxon>Bacillati</taxon>
        <taxon>Bacillota</taxon>
        <taxon>Bacilli</taxon>
        <taxon>Bacillales</taxon>
        <taxon>Sporolactobacillaceae</taxon>
        <taxon>Camelliibacillus</taxon>
    </lineage>
</organism>
<evidence type="ECO:0000256" key="2">
    <source>
        <dbReference type="ARBA" id="ARBA00022679"/>
    </source>
</evidence>
<evidence type="ECO:0000256" key="3">
    <source>
        <dbReference type="ARBA" id="ARBA00023315"/>
    </source>
</evidence>
<protein>
    <submittedName>
        <fullName evidence="6">Type III polyketide synthase</fullName>
    </submittedName>
</protein>
<keyword evidence="2" id="KW-0808">Transferase</keyword>